<evidence type="ECO:0000256" key="2">
    <source>
        <dbReference type="ARBA" id="ARBA00004063"/>
    </source>
</evidence>
<gene>
    <name evidence="12" type="primary">thpD</name>
    <name evidence="12" type="ORF">ACFQS8_13630</name>
</gene>
<proteinExistence type="inferred from homology"/>
<evidence type="ECO:0000256" key="1">
    <source>
        <dbReference type="ARBA" id="ARBA00001954"/>
    </source>
</evidence>
<dbReference type="InterPro" id="IPR012774">
    <property type="entry name" value="EctD"/>
</dbReference>
<comment type="subunit">
    <text evidence="4">Homodimer.</text>
</comment>
<comment type="catalytic activity">
    <reaction evidence="9">
        <text>L-ectoine + 2-oxoglutarate + O2 = 5-hydroxyectoine + succinate + CO2</text>
        <dbReference type="Rhea" id="RHEA:45740"/>
        <dbReference type="ChEBI" id="CHEBI:15379"/>
        <dbReference type="ChEBI" id="CHEBI:16526"/>
        <dbReference type="ChEBI" id="CHEBI:16810"/>
        <dbReference type="ChEBI" id="CHEBI:30031"/>
        <dbReference type="ChEBI" id="CHEBI:58515"/>
        <dbReference type="ChEBI" id="CHEBI:85413"/>
        <dbReference type="EC" id="1.14.11.55"/>
    </reaction>
</comment>
<dbReference type="SUPFAM" id="SSF51197">
    <property type="entry name" value="Clavaminate synthase-like"/>
    <property type="match status" value="1"/>
</dbReference>
<comment type="caution">
    <text evidence="12">The sequence shown here is derived from an EMBL/GenBank/DDBJ whole genome shotgun (WGS) entry which is preliminary data.</text>
</comment>
<evidence type="ECO:0000256" key="3">
    <source>
        <dbReference type="ARBA" id="ARBA00007851"/>
    </source>
</evidence>
<keyword evidence="8" id="KW-0408">Iron</keyword>
<keyword evidence="13" id="KW-1185">Reference proteome</keyword>
<evidence type="ECO:0000313" key="13">
    <source>
        <dbReference type="Proteomes" id="UP001596492"/>
    </source>
</evidence>
<name>A0ABW2IP05_9PROT</name>
<evidence type="ECO:0000256" key="7">
    <source>
        <dbReference type="ARBA" id="ARBA00023002"/>
    </source>
</evidence>
<evidence type="ECO:0000256" key="11">
    <source>
        <dbReference type="SAM" id="MobiDB-lite"/>
    </source>
</evidence>
<evidence type="ECO:0000313" key="12">
    <source>
        <dbReference type="EMBL" id="MFC7292667.1"/>
    </source>
</evidence>
<evidence type="ECO:0000256" key="6">
    <source>
        <dbReference type="ARBA" id="ARBA00022964"/>
    </source>
</evidence>
<keyword evidence="7 12" id="KW-0560">Oxidoreductase</keyword>
<keyword evidence="6" id="KW-0223">Dioxygenase</keyword>
<dbReference type="GO" id="GO:0016491">
    <property type="term" value="F:oxidoreductase activity"/>
    <property type="evidence" value="ECO:0007669"/>
    <property type="project" value="UniProtKB-KW"/>
</dbReference>
<keyword evidence="5" id="KW-0479">Metal-binding</keyword>
<dbReference type="NCBIfam" id="TIGR02408">
    <property type="entry name" value="ectoine_ThpD"/>
    <property type="match status" value="1"/>
</dbReference>
<comment type="similarity">
    <text evidence="3">Belongs to the PhyH family. EctD subfamily.</text>
</comment>
<feature type="region of interest" description="Disordered" evidence="11">
    <location>
        <begin position="1"/>
        <end position="23"/>
    </location>
</feature>
<dbReference type="EC" id="1.14.11.55" evidence="10"/>
<dbReference type="RefSeq" id="WP_382168282.1">
    <property type="nucleotide sequence ID" value="NZ_JBHTBR010000005.1"/>
</dbReference>
<reference evidence="13" key="1">
    <citation type="journal article" date="2019" name="Int. J. Syst. Evol. Microbiol.">
        <title>The Global Catalogue of Microorganisms (GCM) 10K type strain sequencing project: providing services to taxonomists for standard genome sequencing and annotation.</title>
        <authorList>
            <consortium name="The Broad Institute Genomics Platform"/>
            <consortium name="The Broad Institute Genome Sequencing Center for Infectious Disease"/>
            <person name="Wu L."/>
            <person name="Ma J."/>
        </authorList>
    </citation>
    <scope>NUCLEOTIDE SEQUENCE [LARGE SCALE GENOMIC DNA]</scope>
    <source>
        <strain evidence="13">CCUG 51308</strain>
    </source>
</reference>
<evidence type="ECO:0000256" key="4">
    <source>
        <dbReference type="ARBA" id="ARBA00011738"/>
    </source>
</evidence>
<comment type="function">
    <text evidence="2">Involved in the biosynthesis of 5-hydroxyectoine, called compatible solute, which helps organisms to survive extreme osmotic stress by acting as a highly soluble organic osmolyte. Catalyzes the 2-oxoglutarate-dependent selective hydroxylation of L-ectoine to yield (4S,5S)-5-hydroxyectoine.</text>
</comment>
<dbReference type="Gene3D" id="2.60.120.620">
    <property type="entry name" value="q2cbj1_9rhob like domain"/>
    <property type="match status" value="1"/>
</dbReference>
<protein>
    <recommendedName>
        <fullName evidence="10">Ectoine hydroxylase</fullName>
        <ecNumber evidence="10">1.14.11.55</ecNumber>
    </recommendedName>
</protein>
<evidence type="ECO:0000256" key="10">
    <source>
        <dbReference type="NCBIfam" id="TIGR02408"/>
    </source>
</evidence>
<dbReference type="PANTHER" id="PTHR20883">
    <property type="entry name" value="PHYTANOYL-COA DIOXYGENASE DOMAIN CONTAINING 1"/>
    <property type="match status" value="1"/>
</dbReference>
<organism evidence="12 13">
    <name type="scientific">Hirschia litorea</name>
    <dbReference type="NCBI Taxonomy" id="1199156"/>
    <lineage>
        <taxon>Bacteria</taxon>
        <taxon>Pseudomonadati</taxon>
        <taxon>Pseudomonadota</taxon>
        <taxon>Alphaproteobacteria</taxon>
        <taxon>Hyphomonadales</taxon>
        <taxon>Hyphomonadaceae</taxon>
        <taxon>Hirschia</taxon>
    </lineage>
</organism>
<evidence type="ECO:0000256" key="8">
    <source>
        <dbReference type="ARBA" id="ARBA00023004"/>
    </source>
</evidence>
<dbReference type="EMBL" id="JBHTBR010000005">
    <property type="protein sequence ID" value="MFC7292667.1"/>
    <property type="molecule type" value="Genomic_DNA"/>
</dbReference>
<accession>A0ABW2IP05</accession>
<evidence type="ECO:0000256" key="5">
    <source>
        <dbReference type="ARBA" id="ARBA00022723"/>
    </source>
</evidence>
<evidence type="ECO:0000256" key="9">
    <source>
        <dbReference type="ARBA" id="ARBA00049228"/>
    </source>
</evidence>
<dbReference type="InterPro" id="IPR008775">
    <property type="entry name" value="Phytyl_CoA_dOase-like"/>
</dbReference>
<dbReference type="Proteomes" id="UP001596492">
    <property type="component" value="Unassembled WGS sequence"/>
</dbReference>
<dbReference type="Pfam" id="PF05721">
    <property type="entry name" value="PhyH"/>
    <property type="match status" value="1"/>
</dbReference>
<dbReference type="PANTHER" id="PTHR20883:SF48">
    <property type="entry name" value="ECTOINE DIOXYGENASE"/>
    <property type="match status" value="1"/>
</dbReference>
<sequence length="308" mass="34324">MKDDLYPSRSSTQPRTYERKDPVFYGKGTSNCPISSQDLQGYIENGVMVLEDMFSAEEVASLQTAANSMRQNANTLQAETVVTEPSAERNDIVRSVFAIHQQSDVFANIAASERLSDIARFILNDDVYIHQSRLNYKPGFHGKEFYWHSDFETWHVEDGMPRMRALSMSVMLTDNHSQAGPTMFVSGSHNSFVSCTGETPDENYKKSLKKQEVGVPDADILTHMVETGNIIAPTPPAGSVVIFDCNTMHGSNGNITPLERTNAFFVYNAWSNRLTTPYGGTKERPEFIAHRLVDRPLVAASKKSIQAA</sequence>
<comment type="cofactor">
    <cofactor evidence="1">
        <name>Fe(2+)</name>
        <dbReference type="ChEBI" id="CHEBI:29033"/>
    </cofactor>
</comment>